<dbReference type="CDD" id="cd12148">
    <property type="entry name" value="fungal_TF_MHR"/>
    <property type="match status" value="1"/>
</dbReference>
<keyword evidence="4" id="KW-1185">Reference proteome</keyword>
<proteinExistence type="predicted"/>
<dbReference type="Gene3D" id="4.10.240.10">
    <property type="entry name" value="Zn(2)-C6 fungal-type DNA-binding domain"/>
    <property type="match status" value="1"/>
</dbReference>
<dbReference type="GO" id="GO:0000981">
    <property type="term" value="F:DNA-binding transcription factor activity, RNA polymerase II-specific"/>
    <property type="evidence" value="ECO:0007669"/>
    <property type="project" value="InterPro"/>
</dbReference>
<dbReference type="CDD" id="cd00067">
    <property type="entry name" value="GAL4"/>
    <property type="match status" value="1"/>
</dbReference>
<dbReference type="InterPro" id="IPR050797">
    <property type="entry name" value="Carb_Metab_Trans_Reg"/>
</dbReference>
<evidence type="ECO:0000256" key="1">
    <source>
        <dbReference type="ARBA" id="ARBA00023242"/>
    </source>
</evidence>
<dbReference type="SMART" id="SM00066">
    <property type="entry name" value="GAL4"/>
    <property type="match status" value="1"/>
</dbReference>
<organism evidence="3 4">
    <name type="scientific">Elsinoe ampelina</name>
    <dbReference type="NCBI Taxonomy" id="302913"/>
    <lineage>
        <taxon>Eukaryota</taxon>
        <taxon>Fungi</taxon>
        <taxon>Dikarya</taxon>
        <taxon>Ascomycota</taxon>
        <taxon>Pezizomycotina</taxon>
        <taxon>Dothideomycetes</taxon>
        <taxon>Dothideomycetidae</taxon>
        <taxon>Myriangiales</taxon>
        <taxon>Elsinoaceae</taxon>
        <taxon>Elsinoe</taxon>
    </lineage>
</organism>
<dbReference type="InterPro" id="IPR001138">
    <property type="entry name" value="Zn2Cys6_DnaBD"/>
</dbReference>
<evidence type="ECO:0000313" key="3">
    <source>
        <dbReference type="EMBL" id="KAF2220284.1"/>
    </source>
</evidence>
<dbReference type="AlphaFoldDB" id="A0A6A6G3U5"/>
<name>A0A6A6G3U5_9PEZI</name>
<feature type="domain" description="Zn(2)-C6 fungal-type" evidence="2">
    <location>
        <begin position="28"/>
        <end position="57"/>
    </location>
</feature>
<dbReference type="EMBL" id="ML992513">
    <property type="protein sequence ID" value="KAF2220284.1"/>
    <property type="molecule type" value="Genomic_DNA"/>
</dbReference>
<dbReference type="OrthoDB" id="2740448at2759"/>
<evidence type="ECO:0000259" key="2">
    <source>
        <dbReference type="PROSITE" id="PS50048"/>
    </source>
</evidence>
<keyword evidence="1" id="KW-0539">Nucleus</keyword>
<accession>A0A6A6G3U5</accession>
<reference evidence="4" key="1">
    <citation type="journal article" date="2020" name="Stud. Mycol.">
        <title>101 Dothideomycetes genomes: A test case for predicting lifestyles and emergence of pathogens.</title>
        <authorList>
            <person name="Haridas S."/>
            <person name="Albert R."/>
            <person name="Binder M."/>
            <person name="Bloem J."/>
            <person name="LaButti K."/>
            <person name="Salamov A."/>
            <person name="Andreopoulos B."/>
            <person name="Baker S."/>
            <person name="Barry K."/>
            <person name="Bills G."/>
            <person name="Bluhm B."/>
            <person name="Cannon C."/>
            <person name="Castanera R."/>
            <person name="Culley D."/>
            <person name="Daum C."/>
            <person name="Ezra D."/>
            <person name="Gonzalez J."/>
            <person name="Henrissat B."/>
            <person name="Kuo A."/>
            <person name="Liang C."/>
            <person name="Lipzen A."/>
            <person name="Lutzoni F."/>
            <person name="Magnuson J."/>
            <person name="Mondo S."/>
            <person name="Nolan M."/>
            <person name="Ohm R."/>
            <person name="Pangilinan J."/>
            <person name="Park H.-J."/>
            <person name="Ramirez L."/>
            <person name="Alfaro M."/>
            <person name="Sun H."/>
            <person name="Tritt A."/>
            <person name="Yoshinaga Y."/>
            <person name="Zwiers L.-H."/>
            <person name="Turgeon B."/>
            <person name="Goodwin S."/>
            <person name="Spatafora J."/>
            <person name="Crous P."/>
            <person name="Grigoriev I."/>
        </authorList>
    </citation>
    <scope>NUCLEOTIDE SEQUENCE [LARGE SCALE GENOMIC DNA]</scope>
    <source>
        <strain evidence="4">CECT 20119</strain>
    </source>
</reference>
<gene>
    <name evidence="3" type="ORF">BDZ85DRAFT_242062</name>
</gene>
<dbReference type="Pfam" id="PF00172">
    <property type="entry name" value="Zn_clus"/>
    <property type="match status" value="1"/>
</dbReference>
<dbReference type="Proteomes" id="UP000799538">
    <property type="component" value="Unassembled WGS sequence"/>
</dbReference>
<dbReference type="PANTHER" id="PTHR31668:SF24">
    <property type="entry name" value="TRANSCRIPTION FACTOR, PUTATIVE-RELATED"/>
    <property type="match status" value="1"/>
</dbReference>
<evidence type="ECO:0000313" key="4">
    <source>
        <dbReference type="Proteomes" id="UP000799538"/>
    </source>
</evidence>
<sequence>MLSPAIIQMDTLYEAPTSNPTIRRSSRACDACRRRKVRCNGATRCQQCSHLDIKCVYTAAPSKRSRKAAAPRGTIIQACRTDVPLPPPSANNQNHNHLSAASPASLFSDISSPTSGISPRSGPRHSFSAGPIDPNFFYDLLPEYIDAVYPVNPVVTPEECRSCISRMYSDEEALCFLYIYAAVTISLSHVDRGADAVDQIMSLVRSCLDHRRPLTPQNMPPSILRVMTSVFLEICLMNLYKSDIALFYLNEAIMQLPMLHITDAEFMETLSHTERCRRERLYWECLIHERFAAIVHERAIILDPLPELPAFDPSIDFSIHQGWIYTVQTFCMIDRDFVGFWLKHREPDPEWLRLRHRELEDSQWHMEVSMLAAMQQADIIVTRQWLRTVLWQIAIRSMLLTSSTPGSPHLAPAPLHSPADPSGPTKSTSSLSLTFPLTLSHELKSYLSHFTPLEIGVHGSGILHKLFEIANAIVDVVTQLPDASEEDTRERVRDLLFLKKLIFGFPRTDRLHRRILEEKFEMVRGLGRWDDFEGGTPVEGQGEEAMGVRGLVGLL</sequence>
<dbReference type="SUPFAM" id="SSF57701">
    <property type="entry name" value="Zn2/Cys6 DNA-binding domain"/>
    <property type="match status" value="1"/>
</dbReference>
<dbReference type="GO" id="GO:0008270">
    <property type="term" value="F:zinc ion binding"/>
    <property type="evidence" value="ECO:0007669"/>
    <property type="project" value="InterPro"/>
</dbReference>
<dbReference type="InterPro" id="IPR036864">
    <property type="entry name" value="Zn2-C6_fun-type_DNA-bd_sf"/>
</dbReference>
<dbReference type="PROSITE" id="PS50048">
    <property type="entry name" value="ZN2_CY6_FUNGAL_2"/>
    <property type="match status" value="1"/>
</dbReference>
<dbReference type="PROSITE" id="PS00463">
    <property type="entry name" value="ZN2_CY6_FUNGAL_1"/>
    <property type="match status" value="1"/>
</dbReference>
<dbReference type="PANTHER" id="PTHR31668">
    <property type="entry name" value="GLUCOSE TRANSPORT TRANSCRIPTION REGULATOR RGT1-RELATED-RELATED"/>
    <property type="match status" value="1"/>
</dbReference>
<protein>
    <recommendedName>
        <fullName evidence="2">Zn(2)-C6 fungal-type domain-containing protein</fullName>
    </recommendedName>
</protein>